<feature type="domain" description="AB hydrolase-1" evidence="1">
    <location>
        <begin position="24"/>
        <end position="241"/>
    </location>
</feature>
<dbReference type="KEGG" id="bcai:K788_00002375"/>
<dbReference type="RefSeq" id="WP_035998089.1">
    <property type="nucleotide sequence ID" value="NZ_CP012747.1"/>
</dbReference>
<keyword evidence="2" id="KW-0378">Hydrolase</keyword>
<gene>
    <name evidence="2" type="ORF">K788_00002375</name>
</gene>
<keyword evidence="2" id="KW-0012">Acyltransferase</keyword>
<evidence type="ECO:0000313" key="2">
    <source>
        <dbReference type="EMBL" id="ALL68501.1"/>
    </source>
</evidence>
<proteinExistence type="predicted"/>
<dbReference type="Pfam" id="PF00561">
    <property type="entry name" value="Abhydrolase_1"/>
    <property type="match status" value="1"/>
</dbReference>
<sequence length="272" mass="29652">MSDGYFETPDGCRLAFVDEGEGTPVLWQHGLGADRHQPGEVFPAMDGIRRITLECRGHGLSALGDVSALSIAQFADDAAGLLDHLDIERAVVGGISLGAAVALRMAGVYPGRVSALVMARPAWACADSPTHLQIYRDVAELLAKHGVDDGERRFELSKRLAEVEAVSPDNAASLRGFFRRVNTESTVALLGRIPTQGPGLQRREFDRLTLPTLVIANRQDYVHPVDTAEELAAHIAGSTLRIITSKSISRDDYIAEFKRTIREFLAPMRNRP</sequence>
<dbReference type="GO" id="GO:0016787">
    <property type="term" value="F:hydrolase activity"/>
    <property type="evidence" value="ECO:0007669"/>
    <property type="project" value="UniProtKB-KW"/>
</dbReference>
<evidence type="ECO:0000313" key="3">
    <source>
        <dbReference type="Proteomes" id="UP000019146"/>
    </source>
</evidence>
<dbReference type="EMBL" id="CP012747">
    <property type="protein sequence ID" value="ALL68501.1"/>
    <property type="molecule type" value="Genomic_DNA"/>
</dbReference>
<dbReference type="InterPro" id="IPR050471">
    <property type="entry name" value="AB_hydrolase"/>
</dbReference>
<dbReference type="PANTHER" id="PTHR43433">
    <property type="entry name" value="HYDROLASE, ALPHA/BETA FOLD FAMILY PROTEIN"/>
    <property type="match status" value="1"/>
</dbReference>
<accession>A0A0N7JV84</accession>
<dbReference type="AlphaFoldDB" id="A0A0N7JV84"/>
<keyword evidence="2" id="KW-0808">Transferase</keyword>
<dbReference type="SUPFAM" id="SSF53474">
    <property type="entry name" value="alpha/beta-Hydrolases"/>
    <property type="match status" value="1"/>
</dbReference>
<dbReference type="InterPro" id="IPR029058">
    <property type="entry name" value="AB_hydrolase_fold"/>
</dbReference>
<evidence type="ECO:0000259" key="1">
    <source>
        <dbReference type="Pfam" id="PF00561"/>
    </source>
</evidence>
<organism evidence="2 3">
    <name type="scientific">Paraburkholderia caribensis MBA4</name>
    <dbReference type="NCBI Taxonomy" id="1323664"/>
    <lineage>
        <taxon>Bacteria</taxon>
        <taxon>Pseudomonadati</taxon>
        <taxon>Pseudomonadota</taxon>
        <taxon>Betaproteobacteria</taxon>
        <taxon>Burkholderiales</taxon>
        <taxon>Burkholderiaceae</taxon>
        <taxon>Paraburkholderia</taxon>
    </lineage>
</organism>
<dbReference type="Proteomes" id="UP000019146">
    <property type="component" value="Chromosome 2"/>
</dbReference>
<dbReference type="GeneID" id="69972212"/>
<dbReference type="GO" id="GO:0016746">
    <property type="term" value="F:acyltransferase activity"/>
    <property type="evidence" value="ECO:0007669"/>
    <property type="project" value="UniProtKB-KW"/>
</dbReference>
<dbReference type="PANTHER" id="PTHR43433:SF5">
    <property type="entry name" value="AB HYDROLASE-1 DOMAIN-CONTAINING PROTEIN"/>
    <property type="match status" value="1"/>
</dbReference>
<name>A0A0N7JV84_9BURK</name>
<dbReference type="PRINTS" id="PR00111">
    <property type="entry name" value="ABHYDROLASE"/>
</dbReference>
<dbReference type="InterPro" id="IPR000073">
    <property type="entry name" value="AB_hydrolase_1"/>
</dbReference>
<dbReference type="Gene3D" id="3.40.50.1820">
    <property type="entry name" value="alpha/beta hydrolase"/>
    <property type="match status" value="1"/>
</dbReference>
<protein>
    <submittedName>
        <fullName evidence="2">Hydrolases or acyltransferases (Alpha/beta hydrolase superfamily)</fullName>
    </submittedName>
</protein>
<reference evidence="2 3" key="1">
    <citation type="journal article" date="2014" name="Genome Announc.">
        <title>Draft Genome Sequence of the Haloacid-Degrading Burkholderia caribensis Strain MBA4.</title>
        <authorList>
            <person name="Pan Y."/>
            <person name="Kong K.F."/>
            <person name="Tsang J.S."/>
        </authorList>
    </citation>
    <scope>NUCLEOTIDE SEQUENCE [LARGE SCALE GENOMIC DNA]</scope>
    <source>
        <strain evidence="2 3">MBA4</strain>
    </source>
</reference>